<dbReference type="InterPro" id="IPR052517">
    <property type="entry name" value="GlcG_carb_metab_protein"/>
</dbReference>
<sequence>MTDVVDVTEERNINFAGAHRALSAALQEASTLQVAFCIAVVDRAGNLVVYGRMDGAALLSGQIAQDKAYTVCAFNGLPTHEWFEMIKDEPALLHGIVKTDRLIVFGGGIPIRVGGELVGAVGVSGGTADQDRQVAEAAAASIA</sequence>
<dbReference type="PANTHER" id="PTHR34309">
    <property type="entry name" value="SLR1406 PROTEIN"/>
    <property type="match status" value="1"/>
</dbReference>
<name>A0ABU5XIJ6_9MYCO</name>
<dbReference type="EMBL" id="JAYJJR010000008">
    <property type="protein sequence ID" value="MEB3022105.1"/>
    <property type="molecule type" value="Genomic_DNA"/>
</dbReference>
<keyword evidence="2" id="KW-1185">Reference proteome</keyword>
<accession>A0ABU5XIJ6</accession>
<gene>
    <name evidence="1" type="ORF">K6T79_13730</name>
</gene>
<dbReference type="RefSeq" id="WP_225405315.1">
    <property type="nucleotide sequence ID" value="NZ_JAYJJR010000008.1"/>
</dbReference>
<protein>
    <submittedName>
        <fullName evidence="1">Heme-binding protein</fullName>
    </submittedName>
</protein>
<organism evidence="1 2">
    <name type="scientific">[Mycobacterium] crassicus</name>
    <dbReference type="NCBI Taxonomy" id="2872309"/>
    <lineage>
        <taxon>Bacteria</taxon>
        <taxon>Bacillati</taxon>
        <taxon>Actinomycetota</taxon>
        <taxon>Actinomycetes</taxon>
        <taxon>Mycobacteriales</taxon>
        <taxon>Mycobacteriaceae</taxon>
        <taxon>Mycolicibacter</taxon>
    </lineage>
</organism>
<proteinExistence type="predicted"/>
<dbReference type="Gene3D" id="3.30.450.150">
    <property type="entry name" value="Haem-degrading domain"/>
    <property type="match status" value="1"/>
</dbReference>
<dbReference type="PANTHER" id="PTHR34309:SF1">
    <property type="entry name" value="PROTEIN GLCG"/>
    <property type="match status" value="1"/>
</dbReference>
<dbReference type="InterPro" id="IPR038084">
    <property type="entry name" value="PduO/GlcC-like_sf"/>
</dbReference>
<reference evidence="1 2" key="1">
    <citation type="submission" date="2023-12" db="EMBL/GenBank/DDBJ databases">
        <title>Description of new species of Mycobacterium terrae complex isolated from sewage at the Sao Paulo Zoological Park Foundation in Brazil.</title>
        <authorList>
            <person name="Romagnoli C.L."/>
            <person name="Conceicao E.C."/>
            <person name="Machado E."/>
            <person name="Barreto L.B.P.F."/>
            <person name="Sharma A."/>
            <person name="Silva N.M."/>
            <person name="Marques L.E."/>
            <person name="Juliana M.A."/>
            <person name="Lourenco M.C.S."/>
            <person name="Digiampietri L.A."/>
            <person name="Suffys P.N."/>
            <person name="Viana-Niero C."/>
        </authorList>
    </citation>
    <scope>NUCLEOTIDE SEQUENCE [LARGE SCALE GENOMIC DNA]</scope>
    <source>
        <strain evidence="1 2">MYC098</strain>
    </source>
</reference>
<dbReference type="Pfam" id="PF03928">
    <property type="entry name" value="HbpS-like"/>
    <property type="match status" value="1"/>
</dbReference>
<evidence type="ECO:0000313" key="1">
    <source>
        <dbReference type="EMBL" id="MEB3022105.1"/>
    </source>
</evidence>
<dbReference type="SUPFAM" id="SSF143744">
    <property type="entry name" value="GlcG-like"/>
    <property type="match status" value="1"/>
</dbReference>
<comment type="caution">
    <text evidence="1">The sequence shown here is derived from an EMBL/GenBank/DDBJ whole genome shotgun (WGS) entry which is preliminary data.</text>
</comment>
<dbReference type="InterPro" id="IPR005624">
    <property type="entry name" value="PduO/GlcC-like"/>
</dbReference>
<evidence type="ECO:0000313" key="2">
    <source>
        <dbReference type="Proteomes" id="UP001299596"/>
    </source>
</evidence>
<dbReference type="Proteomes" id="UP001299596">
    <property type="component" value="Unassembled WGS sequence"/>
</dbReference>